<dbReference type="SUPFAM" id="SSF54909">
    <property type="entry name" value="Dimeric alpha+beta barrel"/>
    <property type="match status" value="1"/>
</dbReference>
<protein>
    <submittedName>
        <fullName evidence="3">Dabb family protein</fullName>
    </submittedName>
</protein>
<dbReference type="Proteomes" id="UP001595279">
    <property type="component" value="Unassembled WGS sequence"/>
</dbReference>
<dbReference type="RefSeq" id="WP_390271887.1">
    <property type="nucleotide sequence ID" value="NZ_JBHRSA010000041.1"/>
</dbReference>
<evidence type="ECO:0000313" key="4">
    <source>
        <dbReference type="Proteomes" id="UP001595279"/>
    </source>
</evidence>
<dbReference type="Pfam" id="PF07876">
    <property type="entry name" value="Dabb"/>
    <property type="match status" value="1"/>
</dbReference>
<dbReference type="PANTHER" id="PTHR33178">
    <property type="match status" value="1"/>
</dbReference>
<dbReference type="InterPro" id="IPR013097">
    <property type="entry name" value="Dabb"/>
</dbReference>
<name>A0ABV7CWS3_9BACI</name>
<evidence type="ECO:0000256" key="1">
    <source>
        <dbReference type="ARBA" id="ARBA00011738"/>
    </source>
</evidence>
<proteinExistence type="predicted"/>
<dbReference type="PANTHER" id="PTHR33178:SF10">
    <property type="entry name" value="STRESS-RESPONSE A_B BARREL DOMAIN-CONTAINING PROTEIN"/>
    <property type="match status" value="1"/>
</dbReference>
<dbReference type="SMART" id="SM00886">
    <property type="entry name" value="Dabb"/>
    <property type="match status" value="1"/>
</dbReference>
<dbReference type="Gene3D" id="3.30.70.100">
    <property type="match status" value="1"/>
</dbReference>
<accession>A0ABV7CWS3</accession>
<reference evidence="4" key="1">
    <citation type="journal article" date="2019" name="Int. J. Syst. Evol. Microbiol.">
        <title>The Global Catalogue of Microorganisms (GCM) 10K type strain sequencing project: providing services to taxonomists for standard genome sequencing and annotation.</title>
        <authorList>
            <consortium name="The Broad Institute Genomics Platform"/>
            <consortium name="The Broad Institute Genome Sequencing Center for Infectious Disease"/>
            <person name="Wu L."/>
            <person name="Ma J."/>
        </authorList>
    </citation>
    <scope>NUCLEOTIDE SEQUENCE [LARGE SCALE GENOMIC DNA]</scope>
    <source>
        <strain evidence="4">KCTC 13128</strain>
    </source>
</reference>
<dbReference type="EMBL" id="JBHRSA010000041">
    <property type="protein sequence ID" value="MFC3040548.1"/>
    <property type="molecule type" value="Genomic_DNA"/>
</dbReference>
<comment type="caution">
    <text evidence="3">The sequence shown here is derived from an EMBL/GenBank/DDBJ whole genome shotgun (WGS) entry which is preliminary data.</text>
</comment>
<evidence type="ECO:0000259" key="2">
    <source>
        <dbReference type="PROSITE" id="PS51502"/>
    </source>
</evidence>
<feature type="domain" description="Stress-response A/B barrel" evidence="2">
    <location>
        <begin position="2"/>
        <end position="95"/>
    </location>
</feature>
<comment type="subunit">
    <text evidence="1">Homodimer.</text>
</comment>
<gene>
    <name evidence="3" type="ORF">ACFOGI_09850</name>
</gene>
<dbReference type="InterPro" id="IPR044662">
    <property type="entry name" value="HS1/DABB1-like"/>
</dbReference>
<dbReference type="PROSITE" id="PS51502">
    <property type="entry name" value="S_R_A_B_BARREL"/>
    <property type="match status" value="1"/>
</dbReference>
<dbReference type="InterPro" id="IPR011008">
    <property type="entry name" value="Dimeric_a/b-barrel"/>
</dbReference>
<evidence type="ECO:0000313" key="3">
    <source>
        <dbReference type="EMBL" id="MFC3040548.1"/>
    </source>
</evidence>
<organism evidence="3 4">
    <name type="scientific">Virgibacillus xinjiangensis</name>
    <dbReference type="NCBI Taxonomy" id="393090"/>
    <lineage>
        <taxon>Bacteria</taxon>
        <taxon>Bacillati</taxon>
        <taxon>Bacillota</taxon>
        <taxon>Bacilli</taxon>
        <taxon>Bacillales</taxon>
        <taxon>Bacillaceae</taxon>
        <taxon>Virgibacillus</taxon>
    </lineage>
</organism>
<sequence length="99" mass="11258">MVEHIVLIKFSNETTKQQKDELIRRTLALKGAIPGIVDIQQGHNFSERSKGYEVGLTVRLTDREALADYGPHPEHQKIVFYLHEIGVEDSIIVDFDIAD</sequence>
<keyword evidence="4" id="KW-1185">Reference proteome</keyword>